<sequence>MELKDVQWATLEPSGQLGYSLAEKKKFATKEDIDKIHEMLSHLISQNDISISQLQSKNKTTESSSNLFSEIEGGHSPSKPDRFE</sequence>
<feature type="region of interest" description="Disordered" evidence="1">
    <location>
        <begin position="55"/>
        <end position="84"/>
    </location>
</feature>
<evidence type="ECO:0000256" key="1">
    <source>
        <dbReference type="SAM" id="MobiDB-lite"/>
    </source>
</evidence>
<reference evidence="2 3" key="1">
    <citation type="submission" date="2023-03" db="EMBL/GenBank/DDBJ databases">
        <title>Bacillus Genome Sequencing.</title>
        <authorList>
            <person name="Dunlap C."/>
        </authorList>
    </citation>
    <scope>NUCLEOTIDE SEQUENCE [LARGE SCALE GENOMIC DNA]</scope>
    <source>
        <strain evidence="2 3">B-41290</strain>
    </source>
</reference>
<evidence type="ECO:0000313" key="3">
    <source>
        <dbReference type="Proteomes" id="UP001307168"/>
    </source>
</evidence>
<dbReference type="Proteomes" id="UP001307168">
    <property type="component" value="Unassembled WGS sequence"/>
</dbReference>
<keyword evidence="3" id="KW-1185">Reference proteome</keyword>
<protein>
    <submittedName>
        <fullName evidence="2">DUF421 domain-containing protein</fullName>
    </submittedName>
</protein>
<organism evidence="2 3">
    <name type="scientific">Peribacillus castrilensis</name>
    <dbReference type="NCBI Taxonomy" id="2897690"/>
    <lineage>
        <taxon>Bacteria</taxon>
        <taxon>Bacillati</taxon>
        <taxon>Bacillota</taxon>
        <taxon>Bacilli</taxon>
        <taxon>Bacillales</taxon>
        <taxon>Bacillaceae</taxon>
        <taxon>Peribacillus</taxon>
    </lineage>
</organism>
<evidence type="ECO:0000313" key="2">
    <source>
        <dbReference type="EMBL" id="MEC0276936.1"/>
    </source>
</evidence>
<accession>A0AAW9NHU5</accession>
<dbReference type="RefSeq" id="WP_367408477.1">
    <property type="nucleotide sequence ID" value="NZ_JARNBH010000043.1"/>
</dbReference>
<gene>
    <name evidence="2" type="ORF">P4706_28500</name>
</gene>
<dbReference type="AlphaFoldDB" id="A0AAW9NHU5"/>
<proteinExistence type="predicted"/>
<dbReference type="EMBL" id="JARNBH010000043">
    <property type="protein sequence ID" value="MEC0276936.1"/>
    <property type="molecule type" value="Genomic_DNA"/>
</dbReference>
<name>A0AAW9NHU5_9BACI</name>
<feature type="compositionally biased region" description="Polar residues" evidence="1">
    <location>
        <begin position="55"/>
        <end position="68"/>
    </location>
</feature>
<comment type="caution">
    <text evidence="2">The sequence shown here is derived from an EMBL/GenBank/DDBJ whole genome shotgun (WGS) entry which is preliminary data.</text>
</comment>